<feature type="compositionally biased region" description="Basic and acidic residues" evidence="1">
    <location>
        <begin position="68"/>
        <end position="88"/>
    </location>
</feature>
<feature type="compositionally biased region" description="Low complexity" evidence="1">
    <location>
        <begin position="123"/>
        <end position="150"/>
    </location>
</feature>
<keyword evidence="3" id="KW-1185">Reference proteome</keyword>
<feature type="compositionally biased region" description="Pro residues" evidence="1">
    <location>
        <begin position="168"/>
        <end position="191"/>
    </location>
</feature>
<dbReference type="OMA" id="EAGACYP"/>
<reference evidence="2 3" key="1">
    <citation type="journal article" date="2006" name="Science">
        <title>Phytophthora genome sequences uncover evolutionary origins and mechanisms of pathogenesis.</title>
        <authorList>
            <person name="Tyler B.M."/>
            <person name="Tripathy S."/>
            <person name="Zhang X."/>
            <person name="Dehal P."/>
            <person name="Jiang R.H."/>
            <person name="Aerts A."/>
            <person name="Arredondo F.D."/>
            <person name="Baxter L."/>
            <person name="Bensasson D."/>
            <person name="Beynon J.L."/>
            <person name="Chapman J."/>
            <person name="Damasceno C.M."/>
            <person name="Dorrance A.E."/>
            <person name="Dou D."/>
            <person name="Dickerman A.W."/>
            <person name="Dubchak I.L."/>
            <person name="Garbelotto M."/>
            <person name="Gijzen M."/>
            <person name="Gordon S.G."/>
            <person name="Govers F."/>
            <person name="Grunwald N.J."/>
            <person name="Huang W."/>
            <person name="Ivors K.L."/>
            <person name="Jones R.W."/>
            <person name="Kamoun S."/>
            <person name="Krampis K."/>
            <person name="Lamour K.H."/>
            <person name="Lee M.K."/>
            <person name="McDonald W.H."/>
            <person name="Medina M."/>
            <person name="Meijer H.J."/>
            <person name="Nordberg E.K."/>
            <person name="Maclean D.J."/>
            <person name="Ospina-Giraldo M.D."/>
            <person name="Morris P.F."/>
            <person name="Phuntumart V."/>
            <person name="Putnam N.H."/>
            <person name="Rash S."/>
            <person name="Rose J.K."/>
            <person name="Sakihama Y."/>
            <person name="Salamov A.A."/>
            <person name="Savidor A."/>
            <person name="Scheuring C.F."/>
            <person name="Smith B.M."/>
            <person name="Sobral B.W."/>
            <person name="Terry A."/>
            <person name="Torto-Alalibo T.A."/>
            <person name="Win J."/>
            <person name="Xu Z."/>
            <person name="Zhang H."/>
            <person name="Grigoriev I.V."/>
            <person name="Rokhsar D.S."/>
            <person name="Boore J.L."/>
        </authorList>
    </citation>
    <scope>NUCLEOTIDE SEQUENCE [LARGE SCALE GENOMIC DNA]</scope>
    <source>
        <strain evidence="2 3">P6497</strain>
    </source>
</reference>
<dbReference type="KEGG" id="psoj:PHYSODRAFT_338963"/>
<dbReference type="InParanoid" id="G5A493"/>
<dbReference type="EMBL" id="JH159159">
    <property type="protein sequence ID" value="EGZ10298.1"/>
    <property type="molecule type" value="Genomic_DNA"/>
</dbReference>
<feature type="region of interest" description="Disordered" evidence="1">
    <location>
        <begin position="1"/>
        <end position="191"/>
    </location>
</feature>
<dbReference type="GeneID" id="20647672"/>
<proteinExistence type="predicted"/>
<gene>
    <name evidence="2" type="ORF">PHYSODRAFT_338963</name>
</gene>
<dbReference type="AlphaFoldDB" id="G5A493"/>
<dbReference type="STRING" id="1094619.G5A493"/>
<evidence type="ECO:0000313" key="3">
    <source>
        <dbReference type="Proteomes" id="UP000002640"/>
    </source>
</evidence>
<feature type="compositionally biased region" description="Acidic residues" evidence="1">
    <location>
        <begin position="53"/>
        <end position="66"/>
    </location>
</feature>
<feature type="compositionally biased region" description="Acidic residues" evidence="1">
    <location>
        <begin position="92"/>
        <end position="104"/>
    </location>
</feature>
<feature type="compositionally biased region" description="Low complexity" evidence="1">
    <location>
        <begin position="158"/>
        <end position="167"/>
    </location>
</feature>
<name>G5A493_PHYSP</name>
<accession>G5A493</accession>
<protein>
    <submittedName>
        <fullName evidence="2">Uncharacterized protein</fullName>
    </submittedName>
</protein>
<evidence type="ECO:0000313" key="2">
    <source>
        <dbReference type="EMBL" id="EGZ10298.1"/>
    </source>
</evidence>
<dbReference type="RefSeq" id="XP_009535159.1">
    <property type="nucleotide sequence ID" value="XM_009536864.1"/>
</dbReference>
<sequence length="438" mass="48980">MPDNDEEPPHEERPAEDQPAEQRGQPPSDQGRDQPTQEQPENQPPPDRREIIEIPDEQPEEEEPDQAESGRSHQSPEADQSDADRSASDEPASGEDESESEGTDQEALAALTRSRSEARRRQSSSPTRRAPPTRSRSPSVQSINSRSGSVHSRHSRGTPRSAGGSPRSSPPRSPPGSPPGSPGPRPLIPPLFPIGTMIPGFNAPRVLTQADTEPWPSMLLSQLQITAMIQSTLVRQLPVPPGWLFPLLVRGAVQPVEGTGYRDDLITSPNITALMADRPWQVLRNPGGPLTFDLALHRRNGTRLGRIADAYLRFEERNRQALWEATHHLPITGTQRDADPVGDQYYQERRTRRIRVGDRWRRLLRDVLPVMRDMWADLDLLLDPFFLHIPVHLRDFGTWYPGVTPTILGETSTAQDHPARQIPRLRNKFNPNVGAQQP</sequence>
<organism evidence="2 3">
    <name type="scientific">Phytophthora sojae (strain P6497)</name>
    <name type="common">Soybean stem and root rot agent</name>
    <name type="synonym">Phytophthora megasperma f. sp. glycines</name>
    <dbReference type="NCBI Taxonomy" id="1094619"/>
    <lineage>
        <taxon>Eukaryota</taxon>
        <taxon>Sar</taxon>
        <taxon>Stramenopiles</taxon>
        <taxon>Oomycota</taxon>
        <taxon>Peronosporomycetes</taxon>
        <taxon>Peronosporales</taxon>
        <taxon>Peronosporaceae</taxon>
        <taxon>Phytophthora</taxon>
    </lineage>
</organism>
<evidence type="ECO:0000256" key="1">
    <source>
        <dbReference type="SAM" id="MobiDB-lite"/>
    </source>
</evidence>
<dbReference type="Proteomes" id="UP000002640">
    <property type="component" value="Unassembled WGS sequence"/>
</dbReference>